<reference evidence="1 2" key="1">
    <citation type="submission" date="2019-04" db="EMBL/GenBank/DDBJ databases">
        <title>Draft genome of the big-headed turtle Platysternon megacephalum.</title>
        <authorList>
            <person name="Gong S."/>
        </authorList>
    </citation>
    <scope>NUCLEOTIDE SEQUENCE [LARGE SCALE GENOMIC DNA]</scope>
    <source>
        <strain evidence="1">DO16091913</strain>
        <tissue evidence="1">Muscle</tissue>
    </source>
</reference>
<gene>
    <name evidence="1" type="ORF">DR999_PMT18801</name>
</gene>
<evidence type="ECO:0000313" key="1">
    <source>
        <dbReference type="EMBL" id="TFJ99169.1"/>
    </source>
</evidence>
<dbReference type="AlphaFoldDB" id="A0A4D9DVM0"/>
<proteinExistence type="predicted"/>
<name>A0A4D9DVM0_9SAUR</name>
<organism evidence="1 2">
    <name type="scientific">Platysternon megacephalum</name>
    <name type="common">big-headed turtle</name>
    <dbReference type="NCBI Taxonomy" id="55544"/>
    <lineage>
        <taxon>Eukaryota</taxon>
        <taxon>Metazoa</taxon>
        <taxon>Chordata</taxon>
        <taxon>Craniata</taxon>
        <taxon>Vertebrata</taxon>
        <taxon>Euteleostomi</taxon>
        <taxon>Archelosauria</taxon>
        <taxon>Testudinata</taxon>
        <taxon>Testudines</taxon>
        <taxon>Cryptodira</taxon>
        <taxon>Durocryptodira</taxon>
        <taxon>Testudinoidea</taxon>
        <taxon>Platysternidae</taxon>
        <taxon>Platysternon</taxon>
    </lineage>
</organism>
<sequence>MVIWRACSFQQRYSLIRNLPRVATFLREVAGEKQGLRPQLSNATSCSFKTFIRTYCWVQSLPKPQNAWEALLFTAHRTEILSFQLLVLNRVTWEKQNKLLQEWSALPAFHWCKMRGCESKPAKQEQLREKLRELTIRHPTIHQVNSTPYL</sequence>
<keyword evidence="2" id="KW-1185">Reference proteome</keyword>
<reference evidence="1 2" key="2">
    <citation type="submission" date="2019-04" db="EMBL/GenBank/DDBJ databases">
        <title>The genome sequence of big-headed turtle.</title>
        <authorList>
            <person name="Gong S."/>
        </authorList>
    </citation>
    <scope>NUCLEOTIDE SEQUENCE [LARGE SCALE GENOMIC DNA]</scope>
    <source>
        <strain evidence="1">DO16091913</strain>
        <tissue evidence="1">Muscle</tissue>
    </source>
</reference>
<dbReference type="EMBL" id="QXTE01000345">
    <property type="protein sequence ID" value="TFJ99169.1"/>
    <property type="molecule type" value="Genomic_DNA"/>
</dbReference>
<accession>A0A4D9DVM0</accession>
<protein>
    <submittedName>
        <fullName evidence="1">Adenylate cyclase type 4</fullName>
    </submittedName>
</protein>
<comment type="caution">
    <text evidence="1">The sequence shown here is derived from an EMBL/GenBank/DDBJ whole genome shotgun (WGS) entry which is preliminary data.</text>
</comment>
<dbReference type="Proteomes" id="UP000297703">
    <property type="component" value="Unassembled WGS sequence"/>
</dbReference>
<evidence type="ECO:0000313" key="2">
    <source>
        <dbReference type="Proteomes" id="UP000297703"/>
    </source>
</evidence>